<evidence type="ECO:0000256" key="1">
    <source>
        <dbReference type="SAM" id="MobiDB-lite"/>
    </source>
</evidence>
<name>A0ABW2HA05_9ACTN</name>
<protein>
    <submittedName>
        <fullName evidence="2">Uncharacterized protein</fullName>
    </submittedName>
</protein>
<keyword evidence="3" id="KW-1185">Reference proteome</keyword>
<feature type="region of interest" description="Disordered" evidence="1">
    <location>
        <begin position="1"/>
        <end position="22"/>
    </location>
</feature>
<dbReference type="EMBL" id="JBHTAC010000051">
    <property type="protein sequence ID" value="MFC7247168.1"/>
    <property type="molecule type" value="Genomic_DNA"/>
</dbReference>
<dbReference type="Proteomes" id="UP001596392">
    <property type="component" value="Unassembled WGS sequence"/>
</dbReference>
<sequence length="86" mass="9594">MAGSAASGLKSRPATAGPQPGDLLHITREASVQFQQSMMFRLIRVHDWTTYDGWVWLDGYQMNAAGDAVERRSFFVQCSGLRFVRG</sequence>
<evidence type="ECO:0000313" key="2">
    <source>
        <dbReference type="EMBL" id="MFC7247168.1"/>
    </source>
</evidence>
<comment type="caution">
    <text evidence="2">The sequence shown here is derived from an EMBL/GenBank/DDBJ whole genome shotgun (WGS) entry which is preliminary data.</text>
</comment>
<evidence type="ECO:0000313" key="3">
    <source>
        <dbReference type="Proteomes" id="UP001596392"/>
    </source>
</evidence>
<proteinExistence type="predicted"/>
<accession>A0ABW2HA05</accession>
<reference evidence="3" key="1">
    <citation type="journal article" date="2019" name="Int. J. Syst. Evol. Microbiol.">
        <title>The Global Catalogue of Microorganisms (GCM) 10K type strain sequencing project: providing services to taxonomists for standard genome sequencing and annotation.</title>
        <authorList>
            <consortium name="The Broad Institute Genomics Platform"/>
            <consortium name="The Broad Institute Genome Sequencing Center for Infectious Disease"/>
            <person name="Wu L."/>
            <person name="Ma J."/>
        </authorList>
    </citation>
    <scope>NUCLEOTIDE SEQUENCE [LARGE SCALE GENOMIC DNA]</scope>
    <source>
        <strain evidence="3">CGMCC 1.9106</strain>
    </source>
</reference>
<dbReference type="RefSeq" id="WP_376809965.1">
    <property type="nucleotide sequence ID" value="NZ_JBHTAC010000051.1"/>
</dbReference>
<organism evidence="2 3">
    <name type="scientific">Catellatospora aurea</name>
    <dbReference type="NCBI Taxonomy" id="1337874"/>
    <lineage>
        <taxon>Bacteria</taxon>
        <taxon>Bacillati</taxon>
        <taxon>Actinomycetota</taxon>
        <taxon>Actinomycetes</taxon>
        <taxon>Micromonosporales</taxon>
        <taxon>Micromonosporaceae</taxon>
        <taxon>Catellatospora</taxon>
    </lineage>
</organism>
<gene>
    <name evidence="2" type="ORF">ACFQO7_32240</name>
</gene>